<organism evidence="2">
    <name type="scientific">Chromera velia CCMP2878</name>
    <dbReference type="NCBI Taxonomy" id="1169474"/>
    <lineage>
        <taxon>Eukaryota</taxon>
        <taxon>Sar</taxon>
        <taxon>Alveolata</taxon>
        <taxon>Colpodellida</taxon>
        <taxon>Chromeraceae</taxon>
        <taxon>Chromera</taxon>
    </lineage>
</organism>
<evidence type="ECO:0000313" key="2">
    <source>
        <dbReference type="EMBL" id="CEM55056.1"/>
    </source>
</evidence>
<dbReference type="VEuPathDB" id="CryptoDB:Cvel_2304"/>
<sequence>MNFFTLMEQRDYKGWLSPHLKKSLDLKISTGHAFRWIPAEASVRAFSRFQKDWPGRIPDYAVDEICALLQGSHRTLLQDQYPSAIASSPPIPFVSTATAQQHNSSPAATSSHSAGPRKKTQSDVESPKVSGAGEEMSEMGEQGKPQSANERGCSRREGDALAASASAASASASAVAAGAGLPQGPRLRARPQAKQNKGGPSLTVLGNARFKDREHHLGPMREAVNELLVECGAKLRRGLEFKSAFGEVMKGALTHAAQAGKEAIVLKTEGGCLEIAGEDSREGCFIGSGEPIPSEVLETVRVEGKVLPLVEWERDTGRRGMMVFEWPGRGKVLVKRLNHLYKEQGSRKKRWFSRVAVQSSFFLRA</sequence>
<dbReference type="EMBL" id="CDMZ01005842">
    <property type="protein sequence ID" value="CEM55056.1"/>
    <property type="molecule type" value="Genomic_DNA"/>
</dbReference>
<proteinExistence type="predicted"/>
<name>A0A0G4ID53_9ALVE</name>
<gene>
    <name evidence="2" type="ORF">Cvel_2304</name>
</gene>
<evidence type="ECO:0000256" key="1">
    <source>
        <dbReference type="SAM" id="MobiDB-lite"/>
    </source>
</evidence>
<feature type="compositionally biased region" description="Low complexity" evidence="1">
    <location>
        <begin position="130"/>
        <end position="143"/>
    </location>
</feature>
<accession>A0A0G4ID53</accession>
<feature type="region of interest" description="Disordered" evidence="1">
    <location>
        <begin position="96"/>
        <end position="160"/>
    </location>
</feature>
<reference evidence="2" key="1">
    <citation type="submission" date="2014-11" db="EMBL/GenBank/DDBJ databases">
        <authorList>
            <person name="Otto D Thomas"/>
            <person name="Naeem Raeece"/>
        </authorList>
    </citation>
    <scope>NUCLEOTIDE SEQUENCE</scope>
</reference>
<dbReference type="PhylomeDB" id="A0A0G4ID53"/>
<protein>
    <submittedName>
        <fullName evidence="2">Uncharacterized protein</fullName>
    </submittedName>
</protein>
<feature type="region of interest" description="Disordered" evidence="1">
    <location>
        <begin position="179"/>
        <end position="207"/>
    </location>
</feature>
<dbReference type="AlphaFoldDB" id="A0A0G4ID53"/>
<feature type="compositionally biased region" description="Polar residues" evidence="1">
    <location>
        <begin position="96"/>
        <end position="113"/>
    </location>
</feature>